<dbReference type="EMBL" id="SMZQ01000003">
    <property type="protein sequence ID" value="TDL38879.1"/>
    <property type="molecule type" value="Genomic_DNA"/>
</dbReference>
<proteinExistence type="predicted"/>
<dbReference type="PANTHER" id="PTHR43798:SF5">
    <property type="entry name" value="MONOACYLGLYCEROL LIPASE ABHD6"/>
    <property type="match status" value="1"/>
</dbReference>
<accession>A0A4R5Y323</accession>
<dbReference type="Proteomes" id="UP000294621">
    <property type="component" value="Unassembled WGS sequence"/>
</dbReference>
<comment type="caution">
    <text evidence="3">The sequence shown here is derived from an EMBL/GenBank/DDBJ whole genome shotgun (WGS) entry which is preliminary data.</text>
</comment>
<dbReference type="InterPro" id="IPR029058">
    <property type="entry name" value="AB_hydrolase_fold"/>
</dbReference>
<feature type="domain" description="AB hydrolase-1" evidence="2">
    <location>
        <begin position="55"/>
        <end position="158"/>
    </location>
</feature>
<gene>
    <name evidence="3" type="ORF">E2R57_08075</name>
</gene>
<sequence>MYAGANETAITEGKRATPRAAEPPGIPPLTMRTISSGPVSSRVYSLDGPPDSRGPVFVLLHGIGASHRYYRRLQNVLANHGDVHAVDLPGFGATATPEQQMPVPGYADIIAGVLDTMGTGPVVAVGHSMGTQFVTELVLQRPDLVSHVVLLGPVVNPERRTVFKQAMALGLNSLRESPQGNAIVFSDYIRSGLRWYLTELRVMMSYPLEDRLSHVTRPVLIIRGSRDPIAPRPWCQQLASLPADGRFLEIAGQPHMVQHGAPDRTAAGILALTGNQNTYPAPAAAH</sequence>
<evidence type="ECO:0000313" key="3">
    <source>
        <dbReference type="EMBL" id="TDL38879.1"/>
    </source>
</evidence>
<evidence type="ECO:0000256" key="1">
    <source>
        <dbReference type="SAM" id="MobiDB-lite"/>
    </source>
</evidence>
<dbReference type="InterPro" id="IPR000073">
    <property type="entry name" value="AB_hydrolase_1"/>
</dbReference>
<dbReference type="GO" id="GO:0046464">
    <property type="term" value="P:acylglycerol catabolic process"/>
    <property type="evidence" value="ECO:0007669"/>
    <property type="project" value="TreeGrafter"/>
</dbReference>
<dbReference type="OrthoDB" id="9769541at2"/>
<dbReference type="Gene3D" id="3.40.50.1820">
    <property type="entry name" value="alpha/beta hydrolase"/>
    <property type="match status" value="1"/>
</dbReference>
<dbReference type="InterPro" id="IPR050266">
    <property type="entry name" value="AB_hydrolase_sf"/>
</dbReference>
<name>A0A4R5Y323_9MICC</name>
<protein>
    <submittedName>
        <fullName evidence="3">Alpha/beta hydrolase</fullName>
    </submittedName>
</protein>
<evidence type="ECO:0000259" key="2">
    <source>
        <dbReference type="Pfam" id="PF00561"/>
    </source>
</evidence>
<dbReference type="AlphaFoldDB" id="A0A4R5Y323"/>
<dbReference type="PANTHER" id="PTHR43798">
    <property type="entry name" value="MONOACYLGLYCEROL LIPASE"/>
    <property type="match status" value="1"/>
</dbReference>
<dbReference type="GO" id="GO:0016020">
    <property type="term" value="C:membrane"/>
    <property type="evidence" value="ECO:0007669"/>
    <property type="project" value="TreeGrafter"/>
</dbReference>
<feature type="region of interest" description="Disordered" evidence="1">
    <location>
        <begin position="1"/>
        <end position="34"/>
    </location>
</feature>
<keyword evidence="3" id="KW-0378">Hydrolase</keyword>
<reference evidence="3 4" key="1">
    <citation type="submission" date="2019-03" db="EMBL/GenBank/DDBJ databases">
        <title>Genome Sequencing and Assembly of Various Microbes Isolated from Partially Reclaimed Soil and Acid Mine Drainage (AMD) Site.</title>
        <authorList>
            <person name="Steinbock B."/>
            <person name="Bechtold R."/>
            <person name="Sevigny J.L."/>
            <person name="Thomas D."/>
            <person name="Cuthill L.R."/>
            <person name="Aveiro Johannsen E.J."/>
            <person name="Thomas K."/>
            <person name="Ghosh A."/>
        </authorList>
    </citation>
    <scope>NUCLEOTIDE SEQUENCE [LARGE SCALE GENOMIC DNA]</scope>
    <source>
        <strain evidence="3 4">S-A1</strain>
    </source>
</reference>
<dbReference type="SUPFAM" id="SSF53474">
    <property type="entry name" value="alpha/beta-Hydrolases"/>
    <property type="match status" value="1"/>
</dbReference>
<organism evidence="3 4">
    <name type="scientific">Arthrobacter nitrophenolicus</name>
    <dbReference type="NCBI Taxonomy" id="683150"/>
    <lineage>
        <taxon>Bacteria</taxon>
        <taxon>Bacillati</taxon>
        <taxon>Actinomycetota</taxon>
        <taxon>Actinomycetes</taxon>
        <taxon>Micrococcales</taxon>
        <taxon>Micrococcaceae</taxon>
        <taxon>Arthrobacter</taxon>
    </lineage>
</organism>
<dbReference type="GO" id="GO:0047372">
    <property type="term" value="F:monoacylglycerol lipase activity"/>
    <property type="evidence" value="ECO:0007669"/>
    <property type="project" value="TreeGrafter"/>
</dbReference>
<evidence type="ECO:0000313" key="4">
    <source>
        <dbReference type="Proteomes" id="UP000294621"/>
    </source>
</evidence>
<dbReference type="Pfam" id="PF00561">
    <property type="entry name" value="Abhydrolase_1"/>
    <property type="match status" value="1"/>
</dbReference>